<organism evidence="2 3">
    <name type="scientific">Rhamnusium bicolor</name>
    <dbReference type="NCBI Taxonomy" id="1586634"/>
    <lineage>
        <taxon>Eukaryota</taxon>
        <taxon>Metazoa</taxon>
        <taxon>Ecdysozoa</taxon>
        <taxon>Arthropoda</taxon>
        <taxon>Hexapoda</taxon>
        <taxon>Insecta</taxon>
        <taxon>Pterygota</taxon>
        <taxon>Neoptera</taxon>
        <taxon>Endopterygota</taxon>
        <taxon>Coleoptera</taxon>
        <taxon>Polyphaga</taxon>
        <taxon>Cucujiformia</taxon>
        <taxon>Chrysomeloidea</taxon>
        <taxon>Cerambycidae</taxon>
        <taxon>Lepturinae</taxon>
        <taxon>Rhagiini</taxon>
        <taxon>Rhamnusium</taxon>
    </lineage>
</organism>
<keyword evidence="1" id="KW-0472">Membrane</keyword>
<dbReference type="Proteomes" id="UP001162156">
    <property type="component" value="Unassembled WGS sequence"/>
</dbReference>
<comment type="caution">
    <text evidence="2">The sequence shown here is derived from an EMBL/GenBank/DDBJ whole genome shotgun (WGS) entry which is preliminary data.</text>
</comment>
<dbReference type="AlphaFoldDB" id="A0AAV8XEL1"/>
<evidence type="ECO:0000313" key="2">
    <source>
        <dbReference type="EMBL" id="KAJ8936839.1"/>
    </source>
</evidence>
<accession>A0AAV8XEL1</accession>
<sequence length="161" mass="18875">MLKSMEKFVPSDFYAWMDACFKFNGLLPPKDAKKKLLYWLLMGPHFVVCICVMFCLESLKLIKDISKDIKGTMLSLSVSTLAAVIMFRIVVWVFTRNKLAEIKKIVGRESFNFECFSIIKIQYRRKDVFRTAKEKEGHSKILSYEDIKRFWDTTNVAFSSR</sequence>
<evidence type="ECO:0000313" key="3">
    <source>
        <dbReference type="Proteomes" id="UP001162156"/>
    </source>
</evidence>
<feature type="transmembrane region" description="Helical" evidence="1">
    <location>
        <begin position="36"/>
        <end position="59"/>
    </location>
</feature>
<name>A0AAV8XEL1_9CUCU</name>
<gene>
    <name evidence="2" type="ORF">NQ314_012155</name>
</gene>
<feature type="transmembrane region" description="Helical" evidence="1">
    <location>
        <begin position="71"/>
        <end position="94"/>
    </location>
</feature>
<keyword evidence="1" id="KW-1133">Transmembrane helix</keyword>
<keyword evidence="1" id="KW-0812">Transmembrane</keyword>
<evidence type="ECO:0000256" key="1">
    <source>
        <dbReference type="SAM" id="Phobius"/>
    </source>
</evidence>
<protein>
    <submittedName>
        <fullName evidence="2">Uncharacterized protein</fullName>
    </submittedName>
</protein>
<dbReference type="EMBL" id="JANEYF010003374">
    <property type="protein sequence ID" value="KAJ8936839.1"/>
    <property type="molecule type" value="Genomic_DNA"/>
</dbReference>
<reference evidence="2" key="1">
    <citation type="journal article" date="2023" name="Insect Mol. Biol.">
        <title>Genome sequencing provides insights into the evolution of gene families encoding plant cell wall-degrading enzymes in longhorned beetles.</title>
        <authorList>
            <person name="Shin N.R."/>
            <person name="Okamura Y."/>
            <person name="Kirsch R."/>
            <person name="Pauchet Y."/>
        </authorList>
    </citation>
    <scope>NUCLEOTIDE SEQUENCE</scope>
    <source>
        <strain evidence="2">RBIC_L_NR</strain>
    </source>
</reference>
<proteinExistence type="predicted"/>
<keyword evidence="3" id="KW-1185">Reference proteome</keyword>